<comment type="caution">
    <text evidence="1">The sequence shown here is derived from an EMBL/GenBank/DDBJ whole genome shotgun (WGS) entry which is preliminary data.</text>
</comment>
<proteinExistence type="inferred from homology"/>
<accession>S2LFX5</accession>
<dbReference type="STRING" id="1121939.L861_18905"/>
<dbReference type="eggNOG" id="COG1628">
    <property type="taxonomic scope" value="Bacteria"/>
</dbReference>
<reference evidence="1 2" key="1">
    <citation type="journal article" date="2013" name="Genome Announc.">
        <title>Draft genome sequence of the moderately halophilic gammaproteobacterium Halomonas anticariensis FP35.</title>
        <authorList>
            <person name="Tahrioui A."/>
            <person name="Quesada E."/>
            <person name="Llamas I."/>
        </authorList>
    </citation>
    <scope>NUCLEOTIDE SEQUENCE [LARGE SCALE GENOMIC DNA]</scope>
    <source>
        <strain evidence="2">DSM 16096 / CECT 5854 / LMG 22089 / FP35</strain>
    </source>
</reference>
<dbReference type="Gene3D" id="3.30.2170.10">
    <property type="entry name" value="archaeoglobus fulgidus dsm 4304 superfamily"/>
    <property type="match status" value="1"/>
</dbReference>
<protein>
    <submittedName>
        <fullName evidence="1">Uncharacterized protein</fullName>
    </submittedName>
</protein>
<dbReference type="InterPro" id="IPR002802">
    <property type="entry name" value="Endo_dU"/>
</dbReference>
<name>S2LFX5_LITA3</name>
<evidence type="ECO:0000313" key="1">
    <source>
        <dbReference type="EMBL" id="EPC03606.1"/>
    </source>
</evidence>
<gene>
    <name evidence="1" type="ORF">L861_18905</name>
</gene>
<dbReference type="Proteomes" id="UP000014463">
    <property type="component" value="Unassembled WGS sequence"/>
</dbReference>
<sequence>MEYQHTEKYHRQALTMTSLIPHRSFSHIVGFDDCPFSREHRGDVPVIGVIYSGLRLEGVVSGKVRRDGVNSTRELTRLVRESKFAAHLQLVMLQGVALAGFNVVDVPGLHAALGVPVLVVARHAPRPDAMRWALLERIPGGSRKWALVERLGPMEPLAGVYVQRMGLSREEAAEVICETSINGAIPEPIRTAHLIAGGIARGESSGRP</sequence>
<dbReference type="HAMAP" id="MF_00582">
    <property type="entry name" value="UPF0215"/>
    <property type="match status" value="1"/>
</dbReference>
<dbReference type="PATRIC" id="fig|1121939.11.peg.1230"/>
<dbReference type="EMBL" id="ASTJ01000012">
    <property type="protein sequence ID" value="EPC03606.1"/>
    <property type="molecule type" value="Genomic_DNA"/>
</dbReference>
<dbReference type="Pfam" id="PF01949">
    <property type="entry name" value="Endo_dU"/>
    <property type="match status" value="1"/>
</dbReference>
<dbReference type="PANTHER" id="PTHR39518:SF2">
    <property type="entry name" value="UPF0215 PROTEIN MJ1150"/>
    <property type="match status" value="1"/>
</dbReference>
<organism evidence="1 2">
    <name type="scientific">Litchfieldella anticariensis (strain DSM 16096 / CECT 5854 / CIP 108499 / LMG 22089 / FP35)</name>
    <name type="common">Halomonas anticariensis</name>
    <dbReference type="NCBI Taxonomy" id="1121939"/>
    <lineage>
        <taxon>Bacteria</taxon>
        <taxon>Pseudomonadati</taxon>
        <taxon>Pseudomonadota</taxon>
        <taxon>Gammaproteobacteria</taxon>
        <taxon>Oceanospirillales</taxon>
        <taxon>Halomonadaceae</taxon>
        <taxon>Litchfieldella</taxon>
    </lineage>
</organism>
<evidence type="ECO:0000313" key="2">
    <source>
        <dbReference type="Proteomes" id="UP000014463"/>
    </source>
</evidence>
<dbReference type="AlphaFoldDB" id="S2LFX5"/>
<dbReference type="PIRSF" id="PIRSF006380">
    <property type="entry name" value="UCP006380"/>
    <property type="match status" value="1"/>
</dbReference>
<keyword evidence="2" id="KW-1185">Reference proteome</keyword>
<dbReference type="PANTHER" id="PTHR39518">
    <property type="entry name" value="UPF0215 PROTEIN MJ1150"/>
    <property type="match status" value="1"/>
</dbReference>